<dbReference type="EMBL" id="SCWF01000002">
    <property type="protein sequence ID" value="TDM14922.1"/>
    <property type="molecule type" value="Genomic_DNA"/>
</dbReference>
<name>A0A4V3BFM6_9STAP</name>
<keyword evidence="3" id="KW-1185">Reference proteome</keyword>
<dbReference type="Gene3D" id="3.40.50.20">
    <property type="match status" value="1"/>
</dbReference>
<dbReference type="PANTHER" id="PTHR43300">
    <property type="entry name" value="ACETYLTRANSFERASE"/>
    <property type="match status" value="1"/>
</dbReference>
<sequence length="173" mass="19323">MNIVIIGRGGFSYVVEEELSKLGSYNVVGYMDASIEVSHIKENRYYLKMFDLDYIKDDIYYFIAIGNIEVRRKIVEQLNIPSNRFITIISRDAYVSSSVEIGNGSYIGPGTIINANTIIGSHTTINTRVTIEHNSKIGDFCLINTSSTLYSHTTIESNSVVKVGSVIVVRQPE</sequence>
<dbReference type="SUPFAM" id="SSF51161">
    <property type="entry name" value="Trimeric LpxA-like enzymes"/>
    <property type="match status" value="1"/>
</dbReference>
<gene>
    <name evidence="2" type="ORF">ERX55_03000</name>
</gene>
<evidence type="ECO:0000313" key="3">
    <source>
        <dbReference type="Proteomes" id="UP000294843"/>
    </source>
</evidence>
<protein>
    <recommendedName>
        <fullName evidence="1">PglD N-terminal domain-containing protein</fullName>
    </recommendedName>
</protein>
<feature type="domain" description="PglD N-terminal" evidence="1">
    <location>
        <begin position="2"/>
        <end position="78"/>
    </location>
</feature>
<dbReference type="Proteomes" id="UP000294843">
    <property type="component" value="Unassembled WGS sequence"/>
</dbReference>
<dbReference type="InterPro" id="IPR041561">
    <property type="entry name" value="PglD_N"/>
</dbReference>
<dbReference type="Gene3D" id="2.160.10.10">
    <property type="entry name" value="Hexapeptide repeat proteins"/>
    <property type="match status" value="1"/>
</dbReference>
<accession>A0A4V3BFM6</accession>
<evidence type="ECO:0000313" key="2">
    <source>
        <dbReference type="EMBL" id="TDM14922.1"/>
    </source>
</evidence>
<dbReference type="InterPro" id="IPR011004">
    <property type="entry name" value="Trimer_LpxA-like_sf"/>
</dbReference>
<proteinExistence type="predicted"/>
<comment type="caution">
    <text evidence="2">The sequence shown here is derived from an EMBL/GenBank/DDBJ whole genome shotgun (WGS) entry which is preliminary data.</text>
</comment>
<dbReference type="PANTHER" id="PTHR43300:SF7">
    <property type="entry name" value="UDP-N-ACETYLBACILLOSAMINE N-ACETYLTRANSFERASE"/>
    <property type="match status" value="1"/>
</dbReference>
<dbReference type="OrthoDB" id="9794407at2"/>
<dbReference type="AlphaFoldDB" id="A0A4V3BFM6"/>
<dbReference type="InterPro" id="IPR050179">
    <property type="entry name" value="Trans_hexapeptide_repeat"/>
</dbReference>
<dbReference type="Pfam" id="PF17836">
    <property type="entry name" value="PglD_N"/>
    <property type="match status" value="1"/>
</dbReference>
<dbReference type="RefSeq" id="WP_133451113.1">
    <property type="nucleotide sequence ID" value="NZ_SCWF01000002.1"/>
</dbReference>
<dbReference type="Pfam" id="PF00132">
    <property type="entry name" value="Hexapep"/>
    <property type="match status" value="1"/>
</dbReference>
<dbReference type="InterPro" id="IPR001451">
    <property type="entry name" value="Hexapep"/>
</dbReference>
<reference evidence="2 3" key="1">
    <citation type="submission" date="2019-01" db="EMBL/GenBank/DDBJ databases">
        <title>Draft genome sequences of the type strains of six Macrococcus species.</title>
        <authorList>
            <person name="Mazhar S."/>
            <person name="Altermann E."/>
            <person name="Hill C."/>
            <person name="Mcauliffe O."/>
        </authorList>
    </citation>
    <scope>NUCLEOTIDE SEQUENCE [LARGE SCALE GENOMIC DNA]</scope>
    <source>
        <strain evidence="2 3">ATCC 51825</strain>
    </source>
</reference>
<evidence type="ECO:0000259" key="1">
    <source>
        <dbReference type="Pfam" id="PF17836"/>
    </source>
</evidence>
<organism evidence="2 3">
    <name type="scientific">Macrococcus bovicus</name>
    <dbReference type="NCBI Taxonomy" id="69968"/>
    <lineage>
        <taxon>Bacteria</taxon>
        <taxon>Bacillati</taxon>
        <taxon>Bacillota</taxon>
        <taxon>Bacilli</taxon>
        <taxon>Bacillales</taxon>
        <taxon>Staphylococcaceae</taxon>
        <taxon>Macrococcus</taxon>
    </lineage>
</organism>